<organism evidence="3 4">
    <name type="scientific">Setaria digitata</name>
    <dbReference type="NCBI Taxonomy" id="48799"/>
    <lineage>
        <taxon>Eukaryota</taxon>
        <taxon>Metazoa</taxon>
        <taxon>Ecdysozoa</taxon>
        <taxon>Nematoda</taxon>
        <taxon>Chromadorea</taxon>
        <taxon>Rhabditida</taxon>
        <taxon>Spirurina</taxon>
        <taxon>Spiruromorpha</taxon>
        <taxon>Filarioidea</taxon>
        <taxon>Setariidae</taxon>
        <taxon>Setaria</taxon>
    </lineage>
</organism>
<proteinExistence type="predicted"/>
<evidence type="ECO:0000313" key="4">
    <source>
        <dbReference type="WBParaSite" id="sdigi.contig27.g2134.t1"/>
    </source>
</evidence>
<reference evidence="4" key="1">
    <citation type="submission" date="2022-11" db="UniProtKB">
        <authorList>
            <consortium name="WormBaseParasite"/>
        </authorList>
    </citation>
    <scope>IDENTIFICATION</scope>
</reference>
<feature type="signal peptide" evidence="2">
    <location>
        <begin position="1"/>
        <end position="23"/>
    </location>
</feature>
<keyword evidence="2" id="KW-0732">Signal</keyword>
<dbReference type="Proteomes" id="UP000887581">
    <property type="component" value="Unplaced"/>
</dbReference>
<evidence type="ECO:0000256" key="1">
    <source>
        <dbReference type="SAM" id="MobiDB-lite"/>
    </source>
</evidence>
<keyword evidence="3" id="KW-1185">Reference proteome</keyword>
<protein>
    <submittedName>
        <fullName evidence="4">Uncharacterized protein</fullName>
    </submittedName>
</protein>
<dbReference type="WBParaSite" id="sdigi.contig27.g2134.t1">
    <property type="protein sequence ID" value="sdigi.contig27.g2134.t1"/>
    <property type="gene ID" value="sdigi.contig27.g2134"/>
</dbReference>
<feature type="compositionally biased region" description="Acidic residues" evidence="1">
    <location>
        <begin position="83"/>
        <end position="94"/>
    </location>
</feature>
<feature type="chain" id="PRO_5037885460" evidence="2">
    <location>
        <begin position="24"/>
        <end position="119"/>
    </location>
</feature>
<feature type="region of interest" description="Disordered" evidence="1">
    <location>
        <begin position="47"/>
        <end position="94"/>
    </location>
</feature>
<evidence type="ECO:0000256" key="2">
    <source>
        <dbReference type="SAM" id="SignalP"/>
    </source>
</evidence>
<name>A0A915PS35_9BILA</name>
<accession>A0A915PS35</accession>
<evidence type="ECO:0000313" key="3">
    <source>
        <dbReference type="Proteomes" id="UP000887581"/>
    </source>
</evidence>
<dbReference type="AlphaFoldDB" id="A0A915PS35"/>
<sequence length="119" mass="12417">MSNTQINALLASSLFSIPQQVASTNNRSGCCCRCKDVAVDGVRCGESSGNIGSGGSYDEGDEECQHDGSNGTSGCKGERGCSEEDVENVDNTEDDTAKTANFLFLSLTPPPISSDVQDI</sequence>